<keyword evidence="1" id="KW-0403">Intermediate filament</keyword>
<dbReference type="PROSITE" id="PS51842">
    <property type="entry name" value="IF_ROD_2"/>
    <property type="match status" value="1"/>
</dbReference>
<dbReference type="Proteomes" id="UP001434883">
    <property type="component" value="Unassembled WGS sequence"/>
</dbReference>
<keyword evidence="5" id="KW-1185">Reference proteome</keyword>
<dbReference type="PANTHER" id="PTHR45616:SF9">
    <property type="entry name" value="KERATIN, TYPE II CYTOSKELETAL 8-RELATED"/>
    <property type="match status" value="1"/>
</dbReference>
<gene>
    <name evidence="4" type="ORF">XENOCAPTIV_000601</name>
</gene>
<reference evidence="4 5" key="1">
    <citation type="submission" date="2021-06" db="EMBL/GenBank/DDBJ databases">
        <authorList>
            <person name="Palmer J.M."/>
        </authorList>
    </citation>
    <scope>NUCLEOTIDE SEQUENCE [LARGE SCALE GENOMIC DNA]</scope>
    <source>
        <strain evidence="4 5">XC_2019</strain>
        <tissue evidence="4">Muscle</tissue>
    </source>
</reference>
<dbReference type="Gene3D" id="1.20.5.1160">
    <property type="entry name" value="Vasodilator-stimulated phosphoprotein"/>
    <property type="match status" value="1"/>
</dbReference>
<evidence type="ECO:0000256" key="1">
    <source>
        <dbReference type="ARBA" id="ARBA00022754"/>
    </source>
</evidence>
<comment type="caution">
    <text evidence="4">The sequence shown here is derived from an EMBL/GenBank/DDBJ whole genome shotgun (WGS) entry which is preliminary data.</text>
</comment>
<evidence type="ECO:0000313" key="5">
    <source>
        <dbReference type="Proteomes" id="UP001434883"/>
    </source>
</evidence>
<keyword evidence="2" id="KW-0175">Coiled coil</keyword>
<dbReference type="PANTHER" id="PTHR45616">
    <property type="entry name" value="GATA-TYPE DOMAIN-CONTAINING PROTEIN"/>
    <property type="match status" value="1"/>
</dbReference>
<organism evidence="4 5">
    <name type="scientific">Xenoophorus captivus</name>
    <dbReference type="NCBI Taxonomy" id="1517983"/>
    <lineage>
        <taxon>Eukaryota</taxon>
        <taxon>Metazoa</taxon>
        <taxon>Chordata</taxon>
        <taxon>Craniata</taxon>
        <taxon>Vertebrata</taxon>
        <taxon>Euteleostomi</taxon>
        <taxon>Actinopterygii</taxon>
        <taxon>Neopterygii</taxon>
        <taxon>Teleostei</taxon>
        <taxon>Neoteleostei</taxon>
        <taxon>Acanthomorphata</taxon>
        <taxon>Ovalentaria</taxon>
        <taxon>Atherinomorphae</taxon>
        <taxon>Cyprinodontiformes</taxon>
        <taxon>Goodeidae</taxon>
        <taxon>Xenoophorus</taxon>
    </lineage>
</organism>
<name>A0ABV0REN7_9TELE</name>
<dbReference type="Pfam" id="PF00038">
    <property type="entry name" value="Filament"/>
    <property type="match status" value="1"/>
</dbReference>
<accession>A0ABV0REN7</accession>
<dbReference type="Gene3D" id="1.20.5.500">
    <property type="entry name" value="Single helix bin"/>
    <property type="match status" value="1"/>
</dbReference>
<evidence type="ECO:0000256" key="2">
    <source>
        <dbReference type="ARBA" id="ARBA00023054"/>
    </source>
</evidence>
<dbReference type="EMBL" id="JAHRIN010043063">
    <property type="protein sequence ID" value="MEQ2206614.1"/>
    <property type="molecule type" value="Genomic_DNA"/>
</dbReference>
<protein>
    <recommendedName>
        <fullName evidence="3">IF rod domain-containing protein</fullName>
    </recommendedName>
</protein>
<feature type="domain" description="IF rod" evidence="3">
    <location>
        <begin position="1"/>
        <end position="82"/>
    </location>
</feature>
<sequence length="82" mass="9405">DVDSAYLIKADLEDKVGALSDEINFLRNVYEEASIKDTSVVLQMDNSRSLNMEQIVSEVKSQYEEIAARSREEAESWYKNKV</sequence>
<proteinExistence type="predicted"/>
<feature type="non-terminal residue" evidence="4">
    <location>
        <position position="1"/>
    </location>
</feature>
<evidence type="ECO:0000259" key="3">
    <source>
        <dbReference type="PROSITE" id="PS51842"/>
    </source>
</evidence>
<dbReference type="InterPro" id="IPR039008">
    <property type="entry name" value="IF_rod_dom"/>
</dbReference>
<evidence type="ECO:0000313" key="4">
    <source>
        <dbReference type="EMBL" id="MEQ2206614.1"/>
    </source>
</evidence>